<name>A0A1L8RD68_9ENTE</name>
<comment type="caution">
    <text evidence="1">The sequence shown here is derived from an EMBL/GenBank/DDBJ whole genome shotgun (WGS) entry which is preliminary data.</text>
</comment>
<reference evidence="1 2" key="1">
    <citation type="submission" date="2014-12" db="EMBL/GenBank/DDBJ databases">
        <title>Draft genome sequences of 29 type strains of Enterococci.</title>
        <authorList>
            <person name="Zhong Z."/>
            <person name="Sun Z."/>
            <person name="Liu W."/>
            <person name="Zhang W."/>
            <person name="Zhang H."/>
        </authorList>
    </citation>
    <scope>NUCLEOTIDE SEQUENCE [LARGE SCALE GENOMIC DNA]</scope>
    <source>
        <strain evidence="1 2">DSM 17029</strain>
    </source>
</reference>
<dbReference type="Proteomes" id="UP000181884">
    <property type="component" value="Unassembled WGS sequence"/>
</dbReference>
<accession>A0A1L8RD68</accession>
<evidence type="ECO:0000313" key="1">
    <source>
        <dbReference type="EMBL" id="OJG17706.1"/>
    </source>
</evidence>
<evidence type="ECO:0000313" key="2">
    <source>
        <dbReference type="Proteomes" id="UP000181884"/>
    </source>
</evidence>
<dbReference type="RefSeq" id="WP_067395357.1">
    <property type="nucleotide sequence ID" value="NZ_JXKH01000007.1"/>
</dbReference>
<gene>
    <name evidence="1" type="ORF">RU97_GL002496</name>
</gene>
<organism evidence="1 2">
    <name type="scientific">Enterococcus canis</name>
    <dbReference type="NCBI Taxonomy" id="214095"/>
    <lineage>
        <taxon>Bacteria</taxon>
        <taxon>Bacillati</taxon>
        <taxon>Bacillota</taxon>
        <taxon>Bacilli</taxon>
        <taxon>Lactobacillales</taxon>
        <taxon>Enterococcaceae</taxon>
        <taxon>Enterococcus</taxon>
    </lineage>
</organism>
<sequence length="90" mass="10179">MEQLVGTISKLKILQYSSRPLVRFTLAGRSCLIAQHSLNFLADATEGSHVALQGVSNARGQFVVKQYRILGESMIRYEFAHSRYPHKNRS</sequence>
<dbReference type="EMBL" id="JXKH01000007">
    <property type="protein sequence ID" value="OJG17706.1"/>
    <property type="molecule type" value="Genomic_DNA"/>
</dbReference>
<proteinExistence type="predicted"/>
<dbReference type="AlphaFoldDB" id="A0A1L8RD68"/>
<protein>
    <submittedName>
        <fullName evidence="1">Uncharacterized protein</fullName>
    </submittedName>
</protein>
<keyword evidence="2" id="KW-1185">Reference proteome</keyword>